<accession>A0A0V7ZCY4</accession>
<organism evidence="1 2">
    <name type="scientific">Mastigocoleus testarum BC008</name>
    <dbReference type="NCBI Taxonomy" id="371196"/>
    <lineage>
        <taxon>Bacteria</taxon>
        <taxon>Bacillati</taxon>
        <taxon>Cyanobacteriota</taxon>
        <taxon>Cyanophyceae</taxon>
        <taxon>Nostocales</taxon>
        <taxon>Hapalosiphonaceae</taxon>
        <taxon>Mastigocoleus</taxon>
    </lineage>
</organism>
<evidence type="ECO:0000313" key="1">
    <source>
        <dbReference type="EMBL" id="KST62385.1"/>
    </source>
</evidence>
<name>A0A0V7ZCY4_9CYAN</name>
<dbReference type="AlphaFoldDB" id="A0A0V7ZCY4"/>
<dbReference type="Proteomes" id="UP000053372">
    <property type="component" value="Unassembled WGS sequence"/>
</dbReference>
<dbReference type="OrthoDB" id="9800233at2"/>
<evidence type="ECO:0000313" key="2">
    <source>
        <dbReference type="Proteomes" id="UP000053372"/>
    </source>
</evidence>
<protein>
    <submittedName>
        <fullName evidence="1">Uncharacterized protein</fullName>
    </submittedName>
</protein>
<comment type="caution">
    <text evidence="1">The sequence shown here is derived from an EMBL/GenBank/DDBJ whole genome shotgun (WGS) entry which is preliminary data.</text>
</comment>
<sequence>MSKIKNDLRKIHKIVQVFPDVSIKEIKPANLIIFQSKSAQVLKKISCNIDKLATAKQSQIISAWWKQRTNKNHKGTASRGNKTVSQQVVSAYCACL</sequence>
<proteinExistence type="predicted"/>
<reference evidence="1 2" key="1">
    <citation type="journal article" date="2015" name="Genome Announc.">
        <title>Draft Genome of the Euendolithic (true boring) Cyanobacterium Mastigocoleus testarum strain BC008.</title>
        <authorList>
            <person name="Guida B.S."/>
            <person name="Garcia-Pichel F."/>
        </authorList>
    </citation>
    <scope>NUCLEOTIDE SEQUENCE [LARGE SCALE GENOMIC DNA]</scope>
    <source>
        <strain evidence="1 2">BC008</strain>
    </source>
</reference>
<dbReference type="EMBL" id="LMTZ01000157">
    <property type="protein sequence ID" value="KST62385.1"/>
    <property type="molecule type" value="Genomic_DNA"/>
</dbReference>
<gene>
    <name evidence="1" type="ORF">BC008_09450</name>
</gene>
<dbReference type="RefSeq" id="WP_027841481.1">
    <property type="nucleotide sequence ID" value="NZ_LMTZ01000157.1"/>
</dbReference>
<keyword evidence="2" id="KW-1185">Reference proteome</keyword>